<proteinExistence type="predicted"/>
<dbReference type="EMBL" id="KY684100">
    <property type="protein sequence ID" value="ARF10112.1"/>
    <property type="molecule type" value="Genomic_DNA"/>
</dbReference>
<keyword evidence="1" id="KW-0238">DNA-binding</keyword>
<evidence type="ECO:0000256" key="1">
    <source>
        <dbReference type="ARBA" id="ARBA00023125"/>
    </source>
</evidence>
<evidence type="ECO:0000259" key="3">
    <source>
        <dbReference type="Pfam" id="PF07282"/>
    </source>
</evidence>
<name>A0A1V0SEH3_9VIRU</name>
<gene>
    <name evidence="4" type="ORF">Indivirus_16_7</name>
</gene>
<evidence type="ECO:0000313" key="4">
    <source>
        <dbReference type="EMBL" id="ARF10112.1"/>
    </source>
</evidence>
<organism evidence="4">
    <name type="scientific">Indivirus ILV1</name>
    <dbReference type="NCBI Taxonomy" id="1977633"/>
    <lineage>
        <taxon>Viruses</taxon>
        <taxon>Varidnaviria</taxon>
        <taxon>Bamfordvirae</taxon>
        <taxon>Nucleocytoviricota</taxon>
        <taxon>Megaviricetes</taxon>
        <taxon>Imitervirales</taxon>
        <taxon>Mimiviridae</taxon>
        <taxon>Klosneuvirinae</taxon>
        <taxon>Indivirus</taxon>
    </lineage>
</organism>
<feature type="region of interest" description="Disordered" evidence="2">
    <location>
        <begin position="630"/>
        <end position="657"/>
    </location>
</feature>
<dbReference type="Pfam" id="PF07282">
    <property type="entry name" value="Cas12f1-like_TNB"/>
    <property type="match status" value="1"/>
</dbReference>
<accession>A0A1V0SEH3</accession>
<dbReference type="InterPro" id="IPR010095">
    <property type="entry name" value="Cas12f1-like_TNB"/>
</dbReference>
<reference evidence="4" key="1">
    <citation type="journal article" date="2017" name="Science">
        <title>Giant viruses with an expanded complement of translation system components.</title>
        <authorList>
            <person name="Schulz F."/>
            <person name="Yutin N."/>
            <person name="Ivanova N.N."/>
            <person name="Ortega D.R."/>
            <person name="Lee T.K."/>
            <person name="Vierheilig J."/>
            <person name="Daims H."/>
            <person name="Horn M."/>
            <person name="Wagner M."/>
            <person name="Jensen G.J."/>
            <person name="Kyrpides N.C."/>
            <person name="Koonin E.V."/>
            <person name="Woyke T."/>
        </authorList>
    </citation>
    <scope>NUCLEOTIDE SEQUENCE</scope>
    <source>
        <strain evidence="4">ILV1</strain>
    </source>
</reference>
<sequence length="657" mass="78283">MEKEVNPPTDFFKGIKISLKSVLKHPDINLPKISNAVIKCNKIVIQTLMFIKLFLLDHYDKHNNLPTINDEFINSCMKILCNEKASGRPPKKEIKELKDGLTAFYKTDFQPLIQNENLDYTHMNTILDYLTIDILTMYENNIKLHYVEYVERYVNVIWKKKFIMNKIRILNITQKEKEQRVNNLCSQLRKIKTDLLNIENINYKSHSMYHKWINQQKQFITPNKASYKKNNIVYDLMCSPMDYFHCMIRMMKQIEKEEQTIYNVFPMRSEVIPKHIRLDTTTLVHLLMRKKQGNKSDFLTKGNLKRKEDKIWEFFFRTERKFFKKKYYEFHHMIETDGVSCSLLLLRKDLVGKKLPMMKKGLSTEIYIDELNDYSQIQNKKIVAIDPGKCDLIYCVDDCNKESNKFRYSQDQRRKETKKKKFSKIQLELKQEKINGKTIIEWETEISKYNRKSLNIPKFKEYIKKKSEINGMLFTFYEKYIFRKLRLQSYRNTKRSEQKMLNNFKRIFGNEKDVIVCFGDYEQKKQMKFKEATKGKGMRTLFRKAGFQTYLVDEFRTSCMCSKCEIGICKKTMVRENPKPYRSGNVLVHGLICCKNGCGYWNRDVNGATNIYKIAYNAINNKERPNYLSRSKNLSTGLDEPVKPKFTRSSLREGKPF</sequence>
<evidence type="ECO:0000256" key="2">
    <source>
        <dbReference type="SAM" id="MobiDB-lite"/>
    </source>
</evidence>
<dbReference type="GO" id="GO:0003677">
    <property type="term" value="F:DNA binding"/>
    <property type="evidence" value="ECO:0007669"/>
    <property type="project" value="UniProtKB-KW"/>
</dbReference>
<protein>
    <submittedName>
        <fullName evidence="4">Transposase</fullName>
    </submittedName>
</protein>
<feature type="domain" description="Cas12f1-like TNB" evidence="3">
    <location>
        <begin position="543"/>
        <end position="611"/>
    </location>
</feature>